<keyword evidence="2" id="KW-1185">Reference proteome</keyword>
<comment type="caution">
    <text evidence="1">The sequence shown here is derived from an EMBL/GenBank/DDBJ whole genome shotgun (WGS) entry which is preliminary data.</text>
</comment>
<accession>A0AA88DMJ6</accession>
<evidence type="ECO:0000313" key="2">
    <source>
        <dbReference type="Proteomes" id="UP001187192"/>
    </source>
</evidence>
<sequence>MATRHINNLLSEESLRRHGWASGSRANRPYASPAAALPTTAQQEDLVTVAEHRPPLQALYRSWTGLSLDGE</sequence>
<proteinExistence type="predicted"/>
<evidence type="ECO:0000313" key="1">
    <source>
        <dbReference type="EMBL" id="GMN58078.1"/>
    </source>
</evidence>
<name>A0AA88DMJ6_FICCA</name>
<gene>
    <name evidence="1" type="ORF">TIFTF001_027194</name>
</gene>
<dbReference type="AlphaFoldDB" id="A0AA88DMJ6"/>
<protein>
    <submittedName>
        <fullName evidence="1">Uncharacterized protein</fullName>
    </submittedName>
</protein>
<dbReference type="EMBL" id="BTGU01000075">
    <property type="protein sequence ID" value="GMN58078.1"/>
    <property type="molecule type" value="Genomic_DNA"/>
</dbReference>
<organism evidence="1 2">
    <name type="scientific">Ficus carica</name>
    <name type="common">Common fig</name>
    <dbReference type="NCBI Taxonomy" id="3494"/>
    <lineage>
        <taxon>Eukaryota</taxon>
        <taxon>Viridiplantae</taxon>
        <taxon>Streptophyta</taxon>
        <taxon>Embryophyta</taxon>
        <taxon>Tracheophyta</taxon>
        <taxon>Spermatophyta</taxon>
        <taxon>Magnoliopsida</taxon>
        <taxon>eudicotyledons</taxon>
        <taxon>Gunneridae</taxon>
        <taxon>Pentapetalae</taxon>
        <taxon>rosids</taxon>
        <taxon>fabids</taxon>
        <taxon>Rosales</taxon>
        <taxon>Moraceae</taxon>
        <taxon>Ficeae</taxon>
        <taxon>Ficus</taxon>
    </lineage>
</organism>
<reference evidence="1" key="1">
    <citation type="submission" date="2023-07" db="EMBL/GenBank/DDBJ databases">
        <title>draft genome sequence of fig (Ficus carica).</title>
        <authorList>
            <person name="Takahashi T."/>
            <person name="Nishimura K."/>
        </authorList>
    </citation>
    <scope>NUCLEOTIDE SEQUENCE</scope>
</reference>
<dbReference type="Proteomes" id="UP001187192">
    <property type="component" value="Unassembled WGS sequence"/>
</dbReference>